<accession>A0ABS7CRP8</accession>
<evidence type="ECO:0000313" key="2">
    <source>
        <dbReference type="Proteomes" id="UP000813018"/>
    </source>
</evidence>
<keyword evidence="2" id="KW-1185">Reference proteome</keyword>
<dbReference type="RefSeq" id="WP_219876076.1">
    <property type="nucleotide sequence ID" value="NZ_JAHYXK010000002.1"/>
</dbReference>
<reference evidence="1 2" key="1">
    <citation type="journal article" date="2016" name="Int. J. Syst. Evol. Microbiol.">
        <title>Pontibacter aydingkolensis sp. nov., isolated from soil of a salt lake.</title>
        <authorList>
            <person name="Osman G."/>
            <person name="Zhang T."/>
            <person name="Lou K."/>
            <person name="Gao Y."/>
            <person name="Chang W."/>
            <person name="Lin Q."/>
            <person name="Yang H.M."/>
            <person name="Huo X.D."/>
            <person name="Wang N."/>
        </authorList>
    </citation>
    <scope>NUCLEOTIDE SEQUENCE [LARGE SCALE GENOMIC DNA]</scope>
    <source>
        <strain evidence="1 2">KACC 19255</strain>
    </source>
</reference>
<sequence length="300" mass="32587">MALNKELWIADIQEAIKMDSPFLATVTNHDAYIVNRTVHVPQAGSVIDIQVDRTVLPAGVLQRTDSELTYDIRQFTISPVRITDLETAQISYDKRQSILGEGFRTLAERMGNEALKEYAKGAITKVTTSGTATNTALAEGVSTNRKAVTTADIMKLAQVLDKQGMPKNGRKLIMQTDMFYQLLAQDNMLNSAYNGFANNALETGVVLKLFGFDISIRPFVAVYATDGTPKDFGAAGVGTDNLACIAYHPSAVAKAMGATEMLYDENNPVYYGSILSAIQWAGFSKLRADNKGVVALVQSV</sequence>
<dbReference type="EMBL" id="JAHYXK010000002">
    <property type="protein sequence ID" value="MBW7466197.1"/>
    <property type="molecule type" value="Genomic_DNA"/>
</dbReference>
<organism evidence="1 2">
    <name type="scientific">Pontibacter aydingkolensis</name>
    <dbReference type="NCBI Taxonomy" id="1911536"/>
    <lineage>
        <taxon>Bacteria</taxon>
        <taxon>Pseudomonadati</taxon>
        <taxon>Bacteroidota</taxon>
        <taxon>Cytophagia</taxon>
        <taxon>Cytophagales</taxon>
        <taxon>Hymenobacteraceae</taxon>
        <taxon>Pontibacter</taxon>
    </lineage>
</organism>
<comment type="caution">
    <text evidence="1">The sequence shown here is derived from an EMBL/GenBank/DDBJ whole genome shotgun (WGS) entry which is preliminary data.</text>
</comment>
<evidence type="ECO:0000313" key="1">
    <source>
        <dbReference type="EMBL" id="MBW7466197.1"/>
    </source>
</evidence>
<proteinExistence type="predicted"/>
<evidence type="ECO:0008006" key="3">
    <source>
        <dbReference type="Google" id="ProtNLM"/>
    </source>
</evidence>
<gene>
    <name evidence="1" type="ORF">K0O23_03895</name>
</gene>
<name>A0ABS7CRP8_9BACT</name>
<protein>
    <recommendedName>
        <fullName evidence="3">P22 coat protein-gene protein 5</fullName>
    </recommendedName>
</protein>
<dbReference type="Proteomes" id="UP000813018">
    <property type="component" value="Unassembled WGS sequence"/>
</dbReference>